<dbReference type="Pfam" id="PF01479">
    <property type="entry name" value="S4"/>
    <property type="match status" value="1"/>
</dbReference>
<evidence type="ECO:0000313" key="4">
    <source>
        <dbReference type="Proteomes" id="UP000445582"/>
    </source>
</evidence>
<reference evidence="3 4" key="1">
    <citation type="submission" date="2019-12" db="EMBL/GenBank/DDBJ databases">
        <title>Genomic-based taxomic classification of the family Erythrobacteraceae.</title>
        <authorList>
            <person name="Xu L."/>
        </authorList>
    </citation>
    <scope>NUCLEOTIDE SEQUENCE [LARGE SCALE GENOMIC DNA]</scope>
    <source>
        <strain evidence="3 4">MCCC 1A09965</strain>
    </source>
</reference>
<dbReference type="Gene3D" id="3.10.290.10">
    <property type="entry name" value="RNA-binding S4 domain"/>
    <property type="match status" value="1"/>
</dbReference>
<dbReference type="SUPFAM" id="SSF55174">
    <property type="entry name" value="Alpha-L RNA-binding motif"/>
    <property type="match status" value="1"/>
</dbReference>
<keyword evidence="4" id="KW-1185">Reference proteome</keyword>
<dbReference type="AlphaFoldDB" id="A0A844YGJ7"/>
<protein>
    <submittedName>
        <fullName evidence="3">RNA-binding S4 domain-containing protein</fullName>
    </submittedName>
</protein>
<evidence type="ECO:0000256" key="1">
    <source>
        <dbReference type="PROSITE-ProRule" id="PRU00182"/>
    </source>
</evidence>
<sequence>MRLDLALFWLRFSKSRSIARRLVEEGHVRCNGQRVSRPCHAVAAGDVLTIPLPGGVRIIEITSLPARRGPASEAQGHYRALDPAGESKLAAGSIVPIPGENRP</sequence>
<feature type="domain" description="RNA-binding S4" evidence="2">
    <location>
        <begin position="1"/>
        <end position="59"/>
    </location>
</feature>
<name>A0A844YGJ7_9SPHN</name>
<proteinExistence type="predicted"/>
<comment type="caution">
    <text evidence="3">The sequence shown here is derived from an EMBL/GenBank/DDBJ whole genome shotgun (WGS) entry which is preliminary data.</text>
</comment>
<accession>A0A844YGJ7</accession>
<dbReference type="InterPro" id="IPR036986">
    <property type="entry name" value="S4_RNA-bd_sf"/>
</dbReference>
<keyword evidence="1" id="KW-0694">RNA-binding</keyword>
<dbReference type="InterPro" id="IPR002942">
    <property type="entry name" value="S4_RNA-bd"/>
</dbReference>
<dbReference type="OrthoDB" id="9797176at2"/>
<organism evidence="3 4">
    <name type="scientific">Qipengyuania oceanensis</name>
    <dbReference type="NCBI Taxonomy" id="1463597"/>
    <lineage>
        <taxon>Bacteria</taxon>
        <taxon>Pseudomonadati</taxon>
        <taxon>Pseudomonadota</taxon>
        <taxon>Alphaproteobacteria</taxon>
        <taxon>Sphingomonadales</taxon>
        <taxon>Erythrobacteraceae</taxon>
        <taxon>Qipengyuania</taxon>
    </lineage>
</organism>
<dbReference type="EMBL" id="WTYN01000001">
    <property type="protein sequence ID" value="MXO63067.1"/>
    <property type="molecule type" value="Genomic_DNA"/>
</dbReference>
<gene>
    <name evidence="3" type="ORF">GRI48_08595</name>
</gene>
<dbReference type="GO" id="GO:0003723">
    <property type="term" value="F:RNA binding"/>
    <property type="evidence" value="ECO:0007669"/>
    <property type="project" value="UniProtKB-KW"/>
</dbReference>
<dbReference type="CDD" id="cd00165">
    <property type="entry name" value="S4"/>
    <property type="match status" value="1"/>
</dbReference>
<evidence type="ECO:0000313" key="3">
    <source>
        <dbReference type="EMBL" id="MXO63067.1"/>
    </source>
</evidence>
<dbReference type="SMART" id="SM00363">
    <property type="entry name" value="S4"/>
    <property type="match status" value="1"/>
</dbReference>
<evidence type="ECO:0000259" key="2">
    <source>
        <dbReference type="SMART" id="SM00363"/>
    </source>
</evidence>
<dbReference type="PROSITE" id="PS50889">
    <property type="entry name" value="S4"/>
    <property type="match status" value="1"/>
</dbReference>
<dbReference type="RefSeq" id="WP_160674077.1">
    <property type="nucleotide sequence ID" value="NZ_WTYN01000001.1"/>
</dbReference>
<dbReference type="Proteomes" id="UP000445582">
    <property type="component" value="Unassembled WGS sequence"/>
</dbReference>